<keyword evidence="3" id="KW-1185">Reference proteome</keyword>
<accession>A0A4U1C528</accession>
<dbReference type="SUPFAM" id="SSF54909">
    <property type="entry name" value="Dimeric alpha+beta barrel"/>
    <property type="match status" value="1"/>
</dbReference>
<evidence type="ECO:0000313" key="3">
    <source>
        <dbReference type="Proteomes" id="UP000308181"/>
    </source>
</evidence>
<dbReference type="RefSeq" id="WP_136824721.1">
    <property type="nucleotide sequence ID" value="NZ_SWBP01000001.1"/>
</dbReference>
<comment type="caution">
    <text evidence="2">The sequence shown here is derived from an EMBL/GenBank/DDBJ whole genome shotgun (WGS) entry which is preliminary data.</text>
</comment>
<dbReference type="Pfam" id="PF07978">
    <property type="entry name" value="NIPSNAP"/>
    <property type="match status" value="1"/>
</dbReference>
<protein>
    <submittedName>
        <fullName evidence="2">NIPSNAP family containing protein</fullName>
    </submittedName>
</protein>
<reference evidence="2 3" key="1">
    <citation type="submission" date="2019-04" db="EMBL/GenBank/DDBJ databases">
        <title>Pedobacter sp. AR-3-17 sp. nov., isolated from Arctic soil.</title>
        <authorList>
            <person name="Dahal R.H."/>
            <person name="Kim D.-U."/>
        </authorList>
    </citation>
    <scope>NUCLEOTIDE SEQUENCE [LARGE SCALE GENOMIC DNA]</scope>
    <source>
        <strain evidence="2 3">AR-3-17</strain>
    </source>
</reference>
<organism evidence="2 3">
    <name type="scientific">Pedobacter cryophilus</name>
    <dbReference type="NCBI Taxonomy" id="2571271"/>
    <lineage>
        <taxon>Bacteria</taxon>
        <taxon>Pseudomonadati</taxon>
        <taxon>Bacteroidota</taxon>
        <taxon>Sphingobacteriia</taxon>
        <taxon>Sphingobacteriales</taxon>
        <taxon>Sphingobacteriaceae</taxon>
        <taxon>Pedobacter</taxon>
    </lineage>
</organism>
<dbReference type="AlphaFoldDB" id="A0A4U1C528"/>
<proteinExistence type="predicted"/>
<dbReference type="Gene3D" id="3.30.70.100">
    <property type="match status" value="1"/>
</dbReference>
<dbReference type="Proteomes" id="UP000308181">
    <property type="component" value="Unassembled WGS sequence"/>
</dbReference>
<evidence type="ECO:0000259" key="1">
    <source>
        <dbReference type="Pfam" id="PF07978"/>
    </source>
</evidence>
<name>A0A4U1C528_9SPHI</name>
<evidence type="ECO:0000313" key="2">
    <source>
        <dbReference type="EMBL" id="TKC00513.1"/>
    </source>
</evidence>
<dbReference type="EMBL" id="SWBP01000001">
    <property type="protein sequence ID" value="TKC00513.1"/>
    <property type="molecule type" value="Genomic_DNA"/>
</dbReference>
<feature type="domain" description="NIPSNAP" evidence="1">
    <location>
        <begin position="159"/>
        <end position="262"/>
    </location>
</feature>
<dbReference type="InterPro" id="IPR012577">
    <property type="entry name" value="NIPSNAP"/>
</dbReference>
<dbReference type="InterPro" id="IPR011008">
    <property type="entry name" value="Dimeric_a/b-barrel"/>
</dbReference>
<dbReference type="OrthoDB" id="192769at2"/>
<sequence>MNKQRLNRLKICLVALAFIFGFLNPLKAQLNKAELIQIIIYHCSTDSQVLKTERYLEQAFLLALHQSKINRVGVFKPLDFEKDKRIMVIIPYQSFKHFTKISALIKQDKQHLQNGKAYLNAAYNASPYDRMETIFLNSFFKEPVLKKPNLSGSIKDKIYELRSYESATELLHQKKVKMFNEGGETEIFSRLNFNPVFYGSVISGSKMPNLMYLTSFENMDDRKAHWAAFSADNAWKKLSALPEYKNTVSKNETTFLRSTSYSDL</sequence>
<gene>
    <name evidence="2" type="ORF">FA046_02200</name>
</gene>